<reference evidence="2 3" key="1">
    <citation type="submission" date="2023-11" db="EMBL/GenBank/DDBJ databases">
        <authorList>
            <person name="Cook R."/>
            <person name="Crisci M."/>
            <person name="Pye H."/>
            <person name="Adriaenssens E."/>
            <person name="Santini J."/>
        </authorList>
    </citation>
    <scope>NUCLEOTIDE SEQUENCE [LARGE SCALE GENOMIC DNA]</scope>
    <source>
        <strain evidence="2">Lak_Megaphage_RVC_AP3_GC26</strain>
    </source>
</reference>
<evidence type="ECO:0000256" key="1">
    <source>
        <dbReference type="SAM" id="Coils"/>
    </source>
</evidence>
<organism evidence="2 3">
    <name type="scientific">phage Lak_Megaphage_RVC_AP3_GC26</name>
    <dbReference type="NCBI Taxonomy" id="3109225"/>
    <lineage>
        <taxon>Viruses</taxon>
        <taxon>Duplodnaviria</taxon>
        <taxon>Heunggongvirae</taxon>
        <taxon>Uroviricota</taxon>
        <taxon>Caudoviricetes</taxon>
        <taxon>Caudoviricetes code 15 clade</taxon>
    </lineage>
</organism>
<evidence type="ECO:0000313" key="3">
    <source>
        <dbReference type="Proteomes" id="UP001348805"/>
    </source>
</evidence>
<name>A0ABZ0YZG5_9CAUD</name>
<evidence type="ECO:0000313" key="2">
    <source>
        <dbReference type="EMBL" id="WQJ51226.1"/>
    </source>
</evidence>
<dbReference type="Proteomes" id="UP001348805">
    <property type="component" value="Segment"/>
</dbReference>
<protein>
    <submittedName>
        <fullName evidence="2">Uncharacterized protein</fullName>
    </submittedName>
</protein>
<accession>A0ABZ0YZG5</accession>
<sequence>MENLSTKRDKIIKSLFQNELSNIQEELDAIKEAGTNPENVCSQINWDAKDLEGKTKEEIDIINSIRKFIQDLFNEYQIRSTAILAKKTQEYEGIDFDNDIDRKNAMLVDLQKESSVLLIEMFVKCINHCNKEEHQNAFNYYKQDLEQIENLYIDIKKKNKELENENADLKQEIEKMKQKKFMGLFKVFK</sequence>
<feature type="coiled-coil region" evidence="1">
    <location>
        <begin position="131"/>
        <end position="179"/>
    </location>
</feature>
<keyword evidence="1" id="KW-0175">Coiled coil</keyword>
<keyword evidence="3" id="KW-1185">Reference proteome</keyword>
<dbReference type="EMBL" id="OR769219">
    <property type="protein sequence ID" value="WQJ51226.1"/>
    <property type="molecule type" value="Genomic_DNA"/>
</dbReference>
<proteinExistence type="predicted"/>